<dbReference type="Pfam" id="PF06748">
    <property type="entry name" value="DUF1217"/>
    <property type="match status" value="4"/>
</dbReference>
<gene>
    <name evidence="1" type="ORF">DC430_12895</name>
</gene>
<evidence type="ECO:0000313" key="2">
    <source>
        <dbReference type="Proteomes" id="UP000244335"/>
    </source>
</evidence>
<keyword evidence="1" id="KW-0969">Cilium</keyword>
<dbReference type="AlphaFoldDB" id="A0AA92C385"/>
<name>A0AA92C385_RHIRH</name>
<comment type="caution">
    <text evidence="1">The sequence shown here is derived from an EMBL/GenBank/DDBJ whole genome shotgun (WGS) entry which is preliminary data.</text>
</comment>
<dbReference type="Proteomes" id="UP000244335">
    <property type="component" value="Unassembled WGS sequence"/>
</dbReference>
<dbReference type="SUPFAM" id="SSF158837">
    <property type="entry name" value="AGR C 984p-like"/>
    <property type="match status" value="5"/>
</dbReference>
<dbReference type="InterPro" id="IPR023157">
    <property type="entry name" value="AGR-C-984p-like_sf"/>
</dbReference>
<evidence type="ECO:0000313" key="1">
    <source>
        <dbReference type="EMBL" id="PVE54127.1"/>
    </source>
</evidence>
<reference evidence="1 2" key="1">
    <citation type="submission" date="2018-04" db="EMBL/GenBank/DDBJ databases">
        <authorList>
            <person name="Hagen T."/>
        </authorList>
    </citation>
    <scope>NUCLEOTIDE SEQUENCE [LARGE SCALE GENOMIC DNA]</scope>
    <source>
        <strain evidence="1 2">TPD7009</strain>
    </source>
</reference>
<dbReference type="Gene3D" id="1.10.3700.10">
    <property type="entry name" value="AGR C 984p-like"/>
    <property type="match status" value="3"/>
</dbReference>
<sequence length="726" mass="79875">MVLSTYSSYLTVNRDMKASLSKVESQAPVKRDTEYYEANIGKVKTVDDLLGDYRLYSYAMQAYGLGEMTYGKAFMRKVLDSDLSDSKSFANTLTDKRYLQMAQAFNFKGDAKVAQSTAQADSTTDAYKASFQTEETNIKTEAAYFASKIGAITNVDDLVNNTRLRTYVLDSAGLDTTFTSKAYLKQVLTSDLADPDSVANQAKNPAWKKLAGFFNFNADGTVNGQAQTADQTEDLKLDYVASMSTYPSATLLDANQRYWDKHVPQVQSAQDLVKDSRLVAYVKTAFGLNPTMLASSVASLMYSQNFAQTYGNTKLLDAFEFSSDGTLPAGTSAQTPEQMSAVAKQYTTEFRKDADKKIADAVTNYETRIAKMTKLDDFFVSNKKDDDKKNDEVSEVWDVALRAFGINPDEVSKSELKKILSSDVTDKKSYVNRLDDDRYVNLVKAFNFTADGGTEAPLTAQSQRMVAQVTADYKAVKLRALTGTAKENASKAADKEIAYYASTIAGIKTADQFLADSRLTKFVLEANGLDPKEVTTTDLRRMFKSDLSDPKSFVNTQSNGKFAEIVASFNFSAKGQLDATAAEGVQQRGAILETTNQYLQQTLEVQQGEQNDGVRLALYFKRKAPEITSPYSIISDKALFTFFKTAYNLPTAIGNIDVAKQADLVKKYIDVGKLGDPDYVDKIVKRFTALYDTQKNGPTSTSLSLLGRSASISADTLLAVAQLRAG</sequence>
<proteinExistence type="predicted"/>
<protein>
    <submittedName>
        <fullName evidence="1">Flagellar protein</fullName>
    </submittedName>
</protein>
<organism evidence="1 2">
    <name type="scientific">Rhizobium rhizogenes</name>
    <name type="common">Agrobacterium rhizogenes</name>
    <dbReference type="NCBI Taxonomy" id="359"/>
    <lineage>
        <taxon>Bacteria</taxon>
        <taxon>Pseudomonadati</taxon>
        <taxon>Pseudomonadota</taxon>
        <taxon>Alphaproteobacteria</taxon>
        <taxon>Hyphomicrobiales</taxon>
        <taxon>Rhizobiaceae</taxon>
        <taxon>Rhizobium/Agrobacterium group</taxon>
        <taxon>Rhizobium</taxon>
    </lineage>
</organism>
<keyword evidence="1" id="KW-0966">Cell projection</keyword>
<accession>A0AA92C385</accession>
<keyword evidence="1" id="KW-0282">Flagellum</keyword>
<dbReference type="EMBL" id="QDFR01000003">
    <property type="protein sequence ID" value="PVE54127.1"/>
    <property type="molecule type" value="Genomic_DNA"/>
</dbReference>
<dbReference type="InterPro" id="IPR010626">
    <property type="entry name" value="DUF1217"/>
</dbReference>
<dbReference type="RefSeq" id="WP_116493169.1">
    <property type="nucleotide sequence ID" value="NZ_QDFR01000003.1"/>
</dbReference>